<protein>
    <submittedName>
        <fullName evidence="1">Uncharacterized protein</fullName>
    </submittedName>
</protein>
<reference evidence="1" key="1">
    <citation type="submission" date="2021-01" db="EMBL/GenBank/DDBJ databases">
        <authorList>
            <person name="Corre E."/>
            <person name="Pelletier E."/>
            <person name="Niang G."/>
            <person name="Scheremetjew M."/>
            <person name="Finn R."/>
            <person name="Kale V."/>
            <person name="Holt S."/>
            <person name="Cochrane G."/>
            <person name="Meng A."/>
            <person name="Brown T."/>
            <person name="Cohen L."/>
        </authorList>
    </citation>
    <scope>NUCLEOTIDE SEQUENCE</scope>
    <source>
        <strain evidence="1">10249 10 AB</strain>
    </source>
</reference>
<gene>
    <name evidence="1" type="ORF">PAUS00366_LOCUS17501</name>
</gene>
<proteinExistence type="predicted"/>
<evidence type="ECO:0000313" key="1">
    <source>
        <dbReference type="EMBL" id="CAE0724744.1"/>
    </source>
</evidence>
<accession>A0A7S4ARN5</accession>
<dbReference type="AlphaFoldDB" id="A0A7S4ARN5"/>
<name>A0A7S4ARN5_9STRA</name>
<dbReference type="EMBL" id="HBIX01025491">
    <property type="protein sequence ID" value="CAE0724744.1"/>
    <property type="molecule type" value="Transcribed_RNA"/>
</dbReference>
<sequence>MSALTDILERLAAKSNATSPTTSSTTNKTVACRHTTEKHNPKFFKYLNDGKGRVFASYCWRCGCNCTHWTRGCNRMTLDEDEKYQAAGFDNHMNGSTMYLEQRDHYQSEYGFDSL</sequence>
<organism evidence="1">
    <name type="scientific">Pseudo-nitzschia australis</name>
    <dbReference type="NCBI Taxonomy" id="44445"/>
    <lineage>
        <taxon>Eukaryota</taxon>
        <taxon>Sar</taxon>
        <taxon>Stramenopiles</taxon>
        <taxon>Ochrophyta</taxon>
        <taxon>Bacillariophyta</taxon>
        <taxon>Bacillariophyceae</taxon>
        <taxon>Bacillariophycidae</taxon>
        <taxon>Bacillariales</taxon>
        <taxon>Bacillariaceae</taxon>
        <taxon>Pseudo-nitzschia</taxon>
    </lineage>
</organism>